<feature type="region of interest" description="Disordered" evidence="1">
    <location>
        <begin position="28"/>
        <end position="50"/>
    </location>
</feature>
<dbReference type="SUPFAM" id="SSF109604">
    <property type="entry name" value="HD-domain/PDEase-like"/>
    <property type="match status" value="1"/>
</dbReference>
<organism evidence="2 3">
    <name type="scientific">Candidatus Curtissbacteria bacterium RIFOXYA1_FULL_41_14</name>
    <dbReference type="NCBI Taxonomy" id="1797737"/>
    <lineage>
        <taxon>Bacteria</taxon>
        <taxon>Candidatus Curtissiibacteriota</taxon>
    </lineage>
</organism>
<accession>A0A1F5HFQ3</accession>
<dbReference type="AlphaFoldDB" id="A0A1F5HFQ3"/>
<evidence type="ECO:0000313" key="2">
    <source>
        <dbReference type="EMBL" id="OGE02920.1"/>
    </source>
</evidence>
<evidence type="ECO:0000313" key="3">
    <source>
        <dbReference type="Proteomes" id="UP000176751"/>
    </source>
</evidence>
<protein>
    <recommendedName>
        <fullName evidence="4">HD/PDEase domain-containing protein</fullName>
    </recommendedName>
</protein>
<reference evidence="2 3" key="1">
    <citation type="journal article" date="2016" name="Nat. Commun.">
        <title>Thousands of microbial genomes shed light on interconnected biogeochemical processes in an aquifer system.</title>
        <authorList>
            <person name="Anantharaman K."/>
            <person name="Brown C.T."/>
            <person name="Hug L.A."/>
            <person name="Sharon I."/>
            <person name="Castelle C.J."/>
            <person name="Probst A.J."/>
            <person name="Thomas B.C."/>
            <person name="Singh A."/>
            <person name="Wilkins M.J."/>
            <person name="Karaoz U."/>
            <person name="Brodie E.L."/>
            <person name="Williams K.H."/>
            <person name="Hubbard S.S."/>
            <person name="Banfield J.F."/>
        </authorList>
    </citation>
    <scope>NUCLEOTIDE SEQUENCE [LARGE SCALE GENOMIC DNA]</scope>
</reference>
<sequence length="347" mass="39443">MEEASVSKKEIVVEGLINYALSEVERKYGTGQGDGENPKKFHNRPHSESVRDATENIAQLVLDAGKITASDIPLIRIAASFHDIEQDLGRGLNESESARITEAEMRKTGAFTEEDIQKVERMILATNVSFENGSLRQSATDEYPTQIIADADLAHLGKEPDIYWETARNLLKELKGTDAPSRENEIAFAQGNLTLLENYRFYTEEATRLFPYRQQNIEFTQEHIESLVSEGQVVSSVVQLVQNFCGDREYLGDKPYQIQAIDEVDKTAYVLEIRKGTDNDEEWIAIGQREIDNPILTKTFLLRRKSGDDWKFIDPDPKGMEVSHLPGLRIVRERLQRAWDAEPKELL</sequence>
<evidence type="ECO:0008006" key="4">
    <source>
        <dbReference type="Google" id="ProtNLM"/>
    </source>
</evidence>
<name>A0A1F5HFQ3_9BACT</name>
<gene>
    <name evidence="2" type="ORF">A2196_03615</name>
</gene>
<dbReference type="STRING" id="1797737.A2196_03615"/>
<dbReference type="Proteomes" id="UP000176751">
    <property type="component" value="Unassembled WGS sequence"/>
</dbReference>
<comment type="caution">
    <text evidence="2">The sequence shown here is derived from an EMBL/GenBank/DDBJ whole genome shotgun (WGS) entry which is preliminary data.</text>
</comment>
<evidence type="ECO:0000256" key="1">
    <source>
        <dbReference type="SAM" id="MobiDB-lite"/>
    </source>
</evidence>
<dbReference type="EMBL" id="MFCA01000007">
    <property type="protein sequence ID" value="OGE02920.1"/>
    <property type="molecule type" value="Genomic_DNA"/>
</dbReference>
<proteinExistence type="predicted"/>
<dbReference type="Gene3D" id="1.10.3210.10">
    <property type="entry name" value="Hypothetical protein af1432"/>
    <property type="match status" value="1"/>
</dbReference>